<name>A0A2N7CEQ4_VIBSP</name>
<dbReference type="RefSeq" id="WP_102300558.1">
    <property type="nucleotide sequence ID" value="NZ_MCSW01000169.1"/>
</dbReference>
<dbReference type="InterPro" id="IPR025669">
    <property type="entry name" value="AAA_dom"/>
</dbReference>
<dbReference type="EMBL" id="MCSW01000169">
    <property type="protein sequence ID" value="PMF21612.1"/>
    <property type="molecule type" value="Genomic_DNA"/>
</dbReference>
<feature type="domain" description="AAA" evidence="1">
    <location>
        <begin position="115"/>
        <end position="297"/>
    </location>
</feature>
<dbReference type="InterPro" id="IPR050678">
    <property type="entry name" value="DNA_Partitioning_ATPase"/>
</dbReference>
<dbReference type="Gene3D" id="3.40.50.300">
    <property type="entry name" value="P-loop containing nucleotide triphosphate hydrolases"/>
    <property type="match status" value="1"/>
</dbReference>
<proteinExistence type="predicted"/>
<dbReference type="PANTHER" id="PTHR13696:SF98">
    <property type="entry name" value="PLASMID PARTITION PROTEIN A"/>
    <property type="match status" value="1"/>
</dbReference>
<dbReference type="PANTHER" id="PTHR13696">
    <property type="entry name" value="P-LOOP CONTAINING NUCLEOSIDE TRIPHOSPHATE HYDROLASE"/>
    <property type="match status" value="1"/>
</dbReference>
<comment type="caution">
    <text evidence="2">The sequence shown here is derived from an EMBL/GenBank/DDBJ whole genome shotgun (WGS) entry which is preliminary data.</text>
</comment>
<protein>
    <submittedName>
        <fullName evidence="2">Chromosome partitioning protein ParA</fullName>
    </submittedName>
</protein>
<dbReference type="AlphaFoldDB" id="A0A2N7CEQ4"/>
<accession>A0A2N7CEQ4</accession>
<sequence length="417" mass="47312">MTESVRLLQIANRMKEEQLSKKELLATGNNVNVSDEVVGSLPRLIYNHCLNKTKLRRFTSFGTNTFQDLIQDAINKGVITEPVFHNKQHLFTRHDIARLWEHFGFSSYRDEHEPRAIAVENQKGGTGKSTTTATLATATALDITTNAKVLIIEIDPQGSNGQGMINQATVESDAIYLTPIDLTLGMYEPDSEFQDLIDDGYSEEEIILASPFNTHLPNLDVMPAFSTDERFLHQFWKADDDMKDEFICRFRRDILPVLKSKYDIIYIDTPPQESPLLWLVNEAIDCLLIPITPREYDYASTVNYSLTTSRRFESLPSKGSNLIWSRFLVVNHNEKSNSELSTVSKLTRTVQDRLLSSCIIHSELISYASSMNRTALDVAKQEKVCSGAKYDEAIASINQTYKQIIREIKTISIKETL</sequence>
<dbReference type="Proteomes" id="UP000235405">
    <property type="component" value="Unassembled WGS sequence"/>
</dbReference>
<dbReference type="InterPro" id="IPR027417">
    <property type="entry name" value="P-loop_NTPase"/>
</dbReference>
<dbReference type="SUPFAM" id="SSF52540">
    <property type="entry name" value="P-loop containing nucleoside triphosphate hydrolases"/>
    <property type="match status" value="1"/>
</dbReference>
<evidence type="ECO:0000313" key="3">
    <source>
        <dbReference type="Proteomes" id="UP000235405"/>
    </source>
</evidence>
<organism evidence="2 3">
    <name type="scientific">Vibrio splendidus</name>
    <dbReference type="NCBI Taxonomy" id="29497"/>
    <lineage>
        <taxon>Bacteria</taxon>
        <taxon>Pseudomonadati</taxon>
        <taxon>Pseudomonadota</taxon>
        <taxon>Gammaproteobacteria</taxon>
        <taxon>Vibrionales</taxon>
        <taxon>Vibrionaceae</taxon>
        <taxon>Vibrio</taxon>
    </lineage>
</organism>
<evidence type="ECO:0000259" key="1">
    <source>
        <dbReference type="Pfam" id="PF13614"/>
    </source>
</evidence>
<dbReference type="Pfam" id="PF13614">
    <property type="entry name" value="AAA_31"/>
    <property type="match status" value="1"/>
</dbReference>
<reference evidence="3" key="1">
    <citation type="submission" date="2016-07" db="EMBL/GenBank/DDBJ databases">
        <title>Nontailed viruses are major unrecognized killers of bacteria in the ocean.</title>
        <authorList>
            <person name="Kauffman K."/>
            <person name="Hussain F."/>
            <person name="Yang J."/>
            <person name="Arevalo P."/>
            <person name="Brown J."/>
            <person name="Cutler M."/>
            <person name="Kelly L."/>
            <person name="Polz M.F."/>
        </authorList>
    </citation>
    <scope>NUCLEOTIDE SEQUENCE [LARGE SCALE GENOMIC DNA]</scope>
    <source>
        <strain evidence="3">10N.286.54.F3</strain>
    </source>
</reference>
<gene>
    <name evidence="2" type="ORF">BCV19_08195</name>
</gene>
<evidence type="ECO:0000313" key="2">
    <source>
        <dbReference type="EMBL" id="PMF21612.1"/>
    </source>
</evidence>